<dbReference type="SMART" id="SM00327">
    <property type="entry name" value="VWA"/>
    <property type="match status" value="1"/>
</dbReference>
<dbReference type="SUPFAM" id="SSF53300">
    <property type="entry name" value="vWA-like"/>
    <property type="match status" value="1"/>
</dbReference>
<evidence type="ECO:0000313" key="4">
    <source>
        <dbReference type="Proteomes" id="UP000054618"/>
    </source>
</evidence>
<accession>A0A0W0Y5V4</accession>
<dbReference type="InterPro" id="IPR002035">
    <property type="entry name" value="VWF_A"/>
</dbReference>
<evidence type="ECO:0000313" key="3">
    <source>
        <dbReference type="EMBL" id="KTD52349.1"/>
    </source>
</evidence>
<dbReference type="RefSeq" id="WP_058507264.1">
    <property type="nucleotide sequence ID" value="NZ_CAAAIK010000003.1"/>
</dbReference>
<protein>
    <submittedName>
        <fullName evidence="3">von Willebrand factor type A domain protein</fullName>
    </submittedName>
</protein>
<dbReference type="Pfam" id="PF13519">
    <property type="entry name" value="VWA_2"/>
    <property type="match status" value="1"/>
</dbReference>
<dbReference type="AlphaFoldDB" id="A0A0W0Y5V4"/>
<keyword evidence="4" id="KW-1185">Reference proteome</keyword>
<feature type="domain" description="VWFA" evidence="2">
    <location>
        <begin position="211"/>
        <end position="439"/>
    </location>
</feature>
<gene>
    <name evidence="3" type="ORF">Lqui_1193</name>
</gene>
<dbReference type="EMBL" id="LNYS01000006">
    <property type="protein sequence ID" value="KTD52349.1"/>
    <property type="molecule type" value="Genomic_DNA"/>
</dbReference>
<feature type="region of interest" description="Disordered" evidence="1">
    <location>
        <begin position="490"/>
        <end position="512"/>
    </location>
</feature>
<evidence type="ECO:0000256" key="1">
    <source>
        <dbReference type="SAM" id="MobiDB-lite"/>
    </source>
</evidence>
<dbReference type="InterPro" id="IPR036465">
    <property type="entry name" value="vWFA_dom_sf"/>
</dbReference>
<organism evidence="3 4">
    <name type="scientific">Legionella quinlivanii</name>
    <dbReference type="NCBI Taxonomy" id="45073"/>
    <lineage>
        <taxon>Bacteria</taxon>
        <taxon>Pseudomonadati</taxon>
        <taxon>Pseudomonadota</taxon>
        <taxon>Gammaproteobacteria</taxon>
        <taxon>Legionellales</taxon>
        <taxon>Legionellaceae</taxon>
        <taxon>Legionella</taxon>
    </lineage>
</organism>
<comment type="caution">
    <text evidence="3">The sequence shown here is derived from an EMBL/GenBank/DDBJ whole genome shotgun (WGS) entry which is preliminary data.</text>
</comment>
<dbReference type="STRING" id="45073.Lqui_1193"/>
<evidence type="ECO:0000259" key="2">
    <source>
        <dbReference type="SMART" id="SM00327"/>
    </source>
</evidence>
<dbReference type="Gene3D" id="3.40.50.410">
    <property type="entry name" value="von Willebrand factor, type A domain"/>
    <property type="match status" value="1"/>
</dbReference>
<reference evidence="3 4" key="1">
    <citation type="submission" date="2015-11" db="EMBL/GenBank/DDBJ databases">
        <title>Genomic analysis of 38 Legionella species identifies large and diverse effector repertoires.</title>
        <authorList>
            <person name="Burstein D."/>
            <person name="Amaro F."/>
            <person name="Zusman T."/>
            <person name="Lifshitz Z."/>
            <person name="Cohen O."/>
            <person name="Gilbert J.A."/>
            <person name="Pupko T."/>
            <person name="Shuman H.A."/>
            <person name="Segal G."/>
        </authorList>
    </citation>
    <scope>NUCLEOTIDE SEQUENCE [LARGE SCALE GENOMIC DNA]</scope>
    <source>
        <strain evidence="3 4">CDC#1442-AUS-E</strain>
    </source>
</reference>
<dbReference type="CDD" id="cd00198">
    <property type="entry name" value="vWFA"/>
    <property type="match status" value="1"/>
</dbReference>
<proteinExistence type="predicted"/>
<sequence length="512" mass="56714">MPKLSNAELRENSLREFLSPMGIKTDDLTIKSVEGVFSFEFPNPQRKQEFSESILNVLNSSGEKNTLKTINIADIIAEEIENAAADPEDKESCEAVFPILKKHSWNASFSKESGFIEMKLPKRAYVGMFQLLKYPNLSITDDGSIRLDIKKYIKSRPEPLISISDLNANQDMLLLNSAALEGNRVFYATKPLDDGNLEVTPYFFVPSAVVPPLYRIVLDISSSMASGKRMEGLKKSVNELAQQLFEFQPNARIKLTTFSDGIQELGTYGNNNLNDFLRIISSLQTKGDTPLYETTIKVLNEIRNEPGCNNVLLFTDGENCSFEHIGLFGHPKTRPEQVSDALNQFGPENTALKAQNKFYILSFGVEQAPVMKDVVETFKGQIININSADFLAALKDPQIMRSWAATRGLFTTVVKVAGKNNQPFEEYLDLSGQLHSLKPQVCKPGDEIELSITDSENKVIIHSTQTIGNAKAAEKKESPSVARLLSGLGLNPAPVAQPVKPTEPETTAPAYQ</sequence>
<dbReference type="OrthoDB" id="5648632at2"/>
<name>A0A0W0Y5V4_9GAMM</name>
<dbReference type="Proteomes" id="UP000054618">
    <property type="component" value="Unassembled WGS sequence"/>
</dbReference>
<dbReference type="PATRIC" id="fig|45073.5.peg.1258"/>